<feature type="compositionally biased region" description="Polar residues" evidence="1">
    <location>
        <begin position="12"/>
        <end position="21"/>
    </location>
</feature>
<evidence type="ECO:0000313" key="3">
    <source>
        <dbReference type="Proteomes" id="UP000240912"/>
    </source>
</evidence>
<evidence type="ECO:0000313" key="2">
    <source>
        <dbReference type="EMBL" id="PST81682.1"/>
    </source>
</evidence>
<evidence type="ECO:0008006" key="4">
    <source>
        <dbReference type="Google" id="ProtNLM"/>
    </source>
</evidence>
<evidence type="ECO:0000256" key="1">
    <source>
        <dbReference type="SAM" id="MobiDB-lite"/>
    </source>
</evidence>
<dbReference type="RefSeq" id="WP_107217620.1">
    <property type="nucleotide sequence ID" value="NZ_KZ686273.1"/>
</dbReference>
<sequence>MRLPHPFHSLLADQQPSQKNRPGNFELFALLKIILKNPKRDQSWLQKHTETDLGLCLGRLEEARLIRVHEQPLTGGPTAPTYSITPAGVRELALFMFPAARR</sequence>
<organism evidence="2 3">
    <name type="scientific">Pedobacter yulinensis</name>
    <dbReference type="NCBI Taxonomy" id="2126353"/>
    <lineage>
        <taxon>Bacteria</taxon>
        <taxon>Pseudomonadati</taxon>
        <taxon>Bacteroidota</taxon>
        <taxon>Sphingobacteriia</taxon>
        <taxon>Sphingobacteriales</taxon>
        <taxon>Sphingobacteriaceae</taxon>
        <taxon>Pedobacter</taxon>
    </lineage>
</organism>
<comment type="caution">
    <text evidence="2">The sequence shown here is derived from an EMBL/GenBank/DDBJ whole genome shotgun (WGS) entry which is preliminary data.</text>
</comment>
<dbReference type="EMBL" id="PYLS01000009">
    <property type="protein sequence ID" value="PST81682.1"/>
    <property type="molecule type" value="Genomic_DNA"/>
</dbReference>
<reference evidence="2 3" key="1">
    <citation type="submission" date="2018-03" db="EMBL/GenBank/DDBJ databases">
        <authorList>
            <person name="Keele B.F."/>
        </authorList>
    </citation>
    <scope>NUCLEOTIDE SEQUENCE [LARGE SCALE GENOMIC DNA]</scope>
    <source>
        <strain evidence="2 3">YL28-9</strain>
    </source>
</reference>
<proteinExistence type="predicted"/>
<dbReference type="SUPFAM" id="SSF46785">
    <property type="entry name" value="Winged helix' DNA-binding domain"/>
    <property type="match status" value="1"/>
</dbReference>
<dbReference type="InterPro" id="IPR036388">
    <property type="entry name" value="WH-like_DNA-bd_sf"/>
</dbReference>
<dbReference type="Gene3D" id="1.10.10.10">
    <property type="entry name" value="Winged helix-like DNA-binding domain superfamily/Winged helix DNA-binding domain"/>
    <property type="match status" value="1"/>
</dbReference>
<name>A0A2T3HGY1_9SPHI</name>
<dbReference type="OrthoDB" id="9878700at2"/>
<accession>A0A2T3HGY1</accession>
<dbReference type="AlphaFoldDB" id="A0A2T3HGY1"/>
<gene>
    <name evidence="2" type="ORF">C7T94_18895</name>
</gene>
<dbReference type="Proteomes" id="UP000240912">
    <property type="component" value="Unassembled WGS sequence"/>
</dbReference>
<keyword evidence="3" id="KW-1185">Reference proteome</keyword>
<feature type="region of interest" description="Disordered" evidence="1">
    <location>
        <begin position="1"/>
        <end position="21"/>
    </location>
</feature>
<protein>
    <recommendedName>
        <fullName evidence="4">Transcriptional regulator</fullName>
    </recommendedName>
</protein>
<dbReference type="InterPro" id="IPR036390">
    <property type="entry name" value="WH_DNA-bd_sf"/>
</dbReference>